<keyword evidence="2" id="KW-0489">Methyltransferase</keyword>
<evidence type="ECO:0000313" key="3">
    <source>
        <dbReference type="Proteomes" id="UP000261032"/>
    </source>
</evidence>
<comment type="caution">
    <text evidence="2">The sequence shown here is derived from an EMBL/GenBank/DDBJ whole genome shotgun (WGS) entry which is preliminary data.</text>
</comment>
<dbReference type="PANTHER" id="PTHR14911:SF13">
    <property type="entry name" value="TRNA (GUANINE(6)-N2)-METHYLTRANSFERASE THUMP3"/>
    <property type="match status" value="1"/>
</dbReference>
<dbReference type="Gene3D" id="3.40.50.150">
    <property type="entry name" value="Vaccinia Virus protein VP39"/>
    <property type="match status" value="1"/>
</dbReference>
<dbReference type="PANTHER" id="PTHR14911">
    <property type="entry name" value="THUMP DOMAIN-CONTAINING"/>
    <property type="match status" value="1"/>
</dbReference>
<dbReference type="Proteomes" id="UP000261032">
    <property type="component" value="Unassembled WGS sequence"/>
</dbReference>
<dbReference type="InterPro" id="IPR029063">
    <property type="entry name" value="SAM-dependent_MTases_sf"/>
</dbReference>
<dbReference type="Pfam" id="PF01170">
    <property type="entry name" value="UPF0020"/>
    <property type="match status" value="1"/>
</dbReference>
<evidence type="ECO:0000313" key="2">
    <source>
        <dbReference type="EMBL" id="RGD85097.1"/>
    </source>
</evidence>
<dbReference type="GO" id="GO:0030488">
    <property type="term" value="P:tRNA methylation"/>
    <property type="evidence" value="ECO:0007669"/>
    <property type="project" value="TreeGrafter"/>
</dbReference>
<name>A0A3E3ED16_9FIRM</name>
<dbReference type="SUPFAM" id="SSF53335">
    <property type="entry name" value="S-adenosyl-L-methionine-dependent methyltransferases"/>
    <property type="match status" value="1"/>
</dbReference>
<dbReference type="CDD" id="cd02440">
    <property type="entry name" value="AdoMet_MTases"/>
    <property type="match status" value="1"/>
</dbReference>
<feature type="domain" description="Ribosomal RNA large subunit methyltransferase K/L-like methyltransferase" evidence="1">
    <location>
        <begin position="154"/>
        <end position="245"/>
    </location>
</feature>
<organism evidence="2 3">
    <name type="scientific">Thomasclavelia ramosa</name>
    <dbReference type="NCBI Taxonomy" id="1547"/>
    <lineage>
        <taxon>Bacteria</taxon>
        <taxon>Bacillati</taxon>
        <taxon>Bacillota</taxon>
        <taxon>Erysipelotrichia</taxon>
        <taxon>Erysipelotrichales</taxon>
        <taxon>Coprobacillaceae</taxon>
        <taxon>Thomasclavelia</taxon>
    </lineage>
</organism>
<proteinExistence type="predicted"/>
<keyword evidence="2" id="KW-0808">Transferase</keyword>
<evidence type="ECO:0000259" key="1">
    <source>
        <dbReference type="Pfam" id="PF01170"/>
    </source>
</evidence>
<dbReference type="InterPro" id="IPR000241">
    <property type="entry name" value="RlmKL-like_Mtase"/>
</dbReference>
<protein>
    <submittedName>
        <fullName evidence="2">Methyltransferase</fullName>
    </submittedName>
</protein>
<dbReference type="EMBL" id="QUSL01000012">
    <property type="protein sequence ID" value="RGD85097.1"/>
    <property type="molecule type" value="Genomic_DNA"/>
</dbReference>
<reference evidence="2 3" key="1">
    <citation type="submission" date="2018-08" db="EMBL/GenBank/DDBJ databases">
        <title>A genome reference for cultivated species of the human gut microbiota.</title>
        <authorList>
            <person name="Zou Y."/>
            <person name="Xue W."/>
            <person name="Luo G."/>
        </authorList>
    </citation>
    <scope>NUCLEOTIDE SEQUENCE [LARGE SCALE GENOMIC DNA]</scope>
    <source>
        <strain evidence="2 3">OM06-4</strain>
    </source>
</reference>
<dbReference type="AlphaFoldDB" id="A0A3E3ED16"/>
<sequence length="311" mass="36425">MKKYLYVFNYPPEDKELCALEFRTLFKDEFKSKYYLSNKDYSVDKSVFVKAKLDLWGIDADFNKLIEKVAALHKDYQNFKVIYLKNEVTHVDYQESLLRCKDISWGIAGSVNMSRPQHTIAITKLEDQWLCGYYHHGVPSWQKHDDKPNTFSNSLDIRLARTLVNLAAGDNDQVTIVDPCCGMGTVVLEGLALDLDIEGFDISREISWQARKNLKYYGYDEYLINKVSIHDLQKHYDVAIMDIPYNLYTPITYEEQCRMIQSSRRICDKMIMVTFEEMSKEINQAGFLIIDGCLRKKTEYVKFGRYIYICI</sequence>
<dbReference type="GO" id="GO:0016423">
    <property type="term" value="F:tRNA (guanine) methyltransferase activity"/>
    <property type="evidence" value="ECO:0007669"/>
    <property type="project" value="TreeGrafter"/>
</dbReference>
<gene>
    <name evidence="2" type="ORF">DXB93_09050</name>
</gene>
<dbReference type="RefSeq" id="WP_003539443.1">
    <property type="nucleotide sequence ID" value="NZ_AP031443.1"/>
</dbReference>
<accession>A0A3E3ED16</accession>